<evidence type="ECO:0000313" key="2">
    <source>
        <dbReference type="EMBL" id="KAK0041462.1"/>
    </source>
</evidence>
<comment type="caution">
    <text evidence="2">The sequence shown here is derived from an EMBL/GenBank/DDBJ whole genome shotgun (WGS) entry which is preliminary data.</text>
</comment>
<gene>
    <name evidence="2" type="ORF">Bpfe_029133</name>
</gene>
<organism evidence="2 3">
    <name type="scientific">Biomphalaria pfeifferi</name>
    <name type="common">Bloodfluke planorb</name>
    <name type="synonym">Freshwater snail</name>
    <dbReference type="NCBI Taxonomy" id="112525"/>
    <lineage>
        <taxon>Eukaryota</taxon>
        <taxon>Metazoa</taxon>
        <taxon>Spiralia</taxon>
        <taxon>Lophotrochozoa</taxon>
        <taxon>Mollusca</taxon>
        <taxon>Gastropoda</taxon>
        <taxon>Heterobranchia</taxon>
        <taxon>Euthyneura</taxon>
        <taxon>Panpulmonata</taxon>
        <taxon>Hygrophila</taxon>
        <taxon>Lymnaeoidea</taxon>
        <taxon>Planorbidae</taxon>
        <taxon>Biomphalaria</taxon>
    </lineage>
</organism>
<feature type="chain" id="PRO_5042180283" description="UPAR/Ly6 domain-containing protein" evidence="1">
    <location>
        <begin position="18"/>
        <end position="112"/>
    </location>
</feature>
<feature type="signal peptide" evidence="1">
    <location>
        <begin position="1"/>
        <end position="17"/>
    </location>
</feature>
<reference evidence="2" key="2">
    <citation type="submission" date="2023-04" db="EMBL/GenBank/DDBJ databases">
        <authorList>
            <person name="Bu L."/>
            <person name="Lu L."/>
            <person name="Laidemitt M.R."/>
            <person name="Zhang S.M."/>
            <person name="Mutuku M."/>
            <person name="Mkoji G."/>
            <person name="Steinauer M."/>
            <person name="Loker E.S."/>
        </authorList>
    </citation>
    <scope>NUCLEOTIDE SEQUENCE</scope>
    <source>
        <strain evidence="2">KasaAsao</strain>
        <tissue evidence="2">Whole Snail</tissue>
    </source>
</reference>
<name>A0AAD8EV33_BIOPF</name>
<dbReference type="Proteomes" id="UP001233172">
    <property type="component" value="Unassembled WGS sequence"/>
</dbReference>
<reference evidence="2" key="1">
    <citation type="journal article" date="2023" name="PLoS Negl. Trop. Dis.">
        <title>A genome sequence for Biomphalaria pfeifferi, the major vector snail for the human-infecting parasite Schistosoma mansoni.</title>
        <authorList>
            <person name="Bu L."/>
            <person name="Lu L."/>
            <person name="Laidemitt M.R."/>
            <person name="Zhang S.M."/>
            <person name="Mutuku M."/>
            <person name="Mkoji G."/>
            <person name="Steinauer M."/>
            <person name="Loker E.S."/>
        </authorList>
    </citation>
    <scope>NUCLEOTIDE SEQUENCE</scope>
    <source>
        <strain evidence="2">KasaAsao</strain>
    </source>
</reference>
<keyword evidence="3" id="KW-1185">Reference proteome</keyword>
<dbReference type="EMBL" id="JASAOG010000275">
    <property type="protein sequence ID" value="KAK0041462.1"/>
    <property type="molecule type" value="Genomic_DNA"/>
</dbReference>
<protein>
    <recommendedName>
        <fullName evidence="4">UPAR/Ly6 domain-containing protein</fullName>
    </recommendedName>
</protein>
<evidence type="ECO:0000313" key="3">
    <source>
        <dbReference type="Proteomes" id="UP001233172"/>
    </source>
</evidence>
<evidence type="ECO:0008006" key="4">
    <source>
        <dbReference type="Google" id="ProtNLM"/>
    </source>
</evidence>
<proteinExistence type="predicted"/>
<accession>A0AAD8EV33</accession>
<keyword evidence="1" id="KW-0732">Signal</keyword>
<evidence type="ECO:0000256" key="1">
    <source>
        <dbReference type="SAM" id="SignalP"/>
    </source>
</evidence>
<dbReference type="AlphaFoldDB" id="A0AAD8EV33"/>
<sequence length="112" mass="12932">MFMCLALFLTGLLVANGQHHWVHQCPACSDPYDHTTCTHVQDCHNTHEICLFKLDLALNNRVDYYCTNYHQCQNYASFPCDFDAKEDCYFCCLDVPSCNQQREALFMGILHG</sequence>